<accession>A0AA36M276</accession>
<evidence type="ECO:0000313" key="2">
    <source>
        <dbReference type="EMBL" id="CAJ0596254.1"/>
    </source>
</evidence>
<gene>
    <name evidence="2" type="ORF">CYNAS_LOCUS8237</name>
</gene>
<evidence type="ECO:0000313" key="3">
    <source>
        <dbReference type="Proteomes" id="UP001176961"/>
    </source>
</evidence>
<evidence type="ECO:0000256" key="1">
    <source>
        <dbReference type="SAM" id="SignalP"/>
    </source>
</evidence>
<feature type="chain" id="PRO_5041344760" evidence="1">
    <location>
        <begin position="22"/>
        <end position="102"/>
    </location>
</feature>
<protein>
    <submittedName>
        <fullName evidence="2">Uncharacterized protein</fullName>
    </submittedName>
</protein>
<reference evidence="2" key="1">
    <citation type="submission" date="2023-07" db="EMBL/GenBank/DDBJ databases">
        <authorList>
            <consortium name="CYATHOMIX"/>
        </authorList>
    </citation>
    <scope>NUCLEOTIDE SEQUENCE</scope>
    <source>
        <strain evidence="2">N/A</strain>
    </source>
</reference>
<dbReference type="EMBL" id="CATQJL010000112">
    <property type="protein sequence ID" value="CAJ0596254.1"/>
    <property type="molecule type" value="Genomic_DNA"/>
</dbReference>
<comment type="caution">
    <text evidence="2">The sequence shown here is derived from an EMBL/GenBank/DDBJ whole genome shotgun (WGS) entry which is preliminary data.</text>
</comment>
<keyword evidence="1" id="KW-0732">Signal</keyword>
<feature type="signal peptide" evidence="1">
    <location>
        <begin position="1"/>
        <end position="21"/>
    </location>
</feature>
<dbReference type="AlphaFoldDB" id="A0AA36M276"/>
<keyword evidence="3" id="KW-1185">Reference proteome</keyword>
<sequence>MSTTHFLFALIFTATTGVVTSYPYGLVGGVPVVHAAPLLGRPIAFSNGPIFTSLTPSLHPIYGTPSLELRNIIRSNDRDTIHFSKTLHRSSAFPFQKKNLQI</sequence>
<name>A0AA36M276_CYLNA</name>
<organism evidence="2 3">
    <name type="scientific">Cylicocyclus nassatus</name>
    <name type="common">Nematode worm</name>
    <dbReference type="NCBI Taxonomy" id="53992"/>
    <lineage>
        <taxon>Eukaryota</taxon>
        <taxon>Metazoa</taxon>
        <taxon>Ecdysozoa</taxon>
        <taxon>Nematoda</taxon>
        <taxon>Chromadorea</taxon>
        <taxon>Rhabditida</taxon>
        <taxon>Rhabditina</taxon>
        <taxon>Rhabditomorpha</taxon>
        <taxon>Strongyloidea</taxon>
        <taxon>Strongylidae</taxon>
        <taxon>Cylicocyclus</taxon>
    </lineage>
</organism>
<proteinExistence type="predicted"/>
<dbReference type="Proteomes" id="UP001176961">
    <property type="component" value="Unassembled WGS sequence"/>
</dbReference>